<evidence type="ECO:0000313" key="2">
    <source>
        <dbReference type="EMBL" id="KAF2304559.1"/>
    </source>
</evidence>
<feature type="region of interest" description="Disordered" evidence="1">
    <location>
        <begin position="1"/>
        <end position="23"/>
    </location>
</feature>
<proteinExistence type="predicted"/>
<dbReference type="Proteomes" id="UP000467840">
    <property type="component" value="Chromosome 16"/>
</dbReference>
<dbReference type="AlphaFoldDB" id="A0A6A6LY23"/>
<accession>A0A6A6LY23</accession>
<dbReference type="EMBL" id="JAAGAX010000009">
    <property type="protein sequence ID" value="KAF2304559.1"/>
    <property type="molecule type" value="Genomic_DNA"/>
</dbReference>
<reference evidence="2 3" key="1">
    <citation type="journal article" date="2020" name="Mol. Plant">
        <title>The Chromosome-Based Rubber Tree Genome Provides New Insights into Spurge Genome Evolution and Rubber Biosynthesis.</title>
        <authorList>
            <person name="Liu J."/>
            <person name="Shi C."/>
            <person name="Shi C.C."/>
            <person name="Li W."/>
            <person name="Zhang Q.J."/>
            <person name="Zhang Y."/>
            <person name="Li K."/>
            <person name="Lu H.F."/>
            <person name="Shi C."/>
            <person name="Zhu S.T."/>
            <person name="Xiao Z.Y."/>
            <person name="Nan H."/>
            <person name="Yue Y."/>
            <person name="Zhu X.G."/>
            <person name="Wu Y."/>
            <person name="Hong X.N."/>
            <person name="Fan G.Y."/>
            <person name="Tong Y."/>
            <person name="Zhang D."/>
            <person name="Mao C.L."/>
            <person name="Liu Y.L."/>
            <person name="Hao S.J."/>
            <person name="Liu W.Q."/>
            <person name="Lv M.Q."/>
            <person name="Zhang H.B."/>
            <person name="Liu Y."/>
            <person name="Hu-Tang G.R."/>
            <person name="Wang J.P."/>
            <person name="Wang J.H."/>
            <person name="Sun Y.H."/>
            <person name="Ni S.B."/>
            <person name="Chen W.B."/>
            <person name="Zhang X.C."/>
            <person name="Jiao Y.N."/>
            <person name="Eichler E.E."/>
            <person name="Li G.H."/>
            <person name="Liu X."/>
            <person name="Gao L.Z."/>
        </authorList>
    </citation>
    <scope>NUCLEOTIDE SEQUENCE [LARGE SCALE GENOMIC DNA]</scope>
    <source>
        <strain evidence="3">cv. GT1</strain>
        <tissue evidence="2">Leaf</tissue>
    </source>
</reference>
<evidence type="ECO:0000313" key="3">
    <source>
        <dbReference type="Proteomes" id="UP000467840"/>
    </source>
</evidence>
<gene>
    <name evidence="2" type="ORF">GH714_033462</name>
</gene>
<protein>
    <submittedName>
        <fullName evidence="2">Uncharacterized protein</fullName>
    </submittedName>
</protein>
<comment type="caution">
    <text evidence="2">The sequence shown here is derived from an EMBL/GenBank/DDBJ whole genome shotgun (WGS) entry which is preliminary data.</text>
</comment>
<keyword evidence="3" id="KW-1185">Reference proteome</keyword>
<organism evidence="2 3">
    <name type="scientific">Hevea brasiliensis</name>
    <name type="common">Para rubber tree</name>
    <name type="synonym">Siphonia brasiliensis</name>
    <dbReference type="NCBI Taxonomy" id="3981"/>
    <lineage>
        <taxon>Eukaryota</taxon>
        <taxon>Viridiplantae</taxon>
        <taxon>Streptophyta</taxon>
        <taxon>Embryophyta</taxon>
        <taxon>Tracheophyta</taxon>
        <taxon>Spermatophyta</taxon>
        <taxon>Magnoliopsida</taxon>
        <taxon>eudicotyledons</taxon>
        <taxon>Gunneridae</taxon>
        <taxon>Pentapetalae</taxon>
        <taxon>rosids</taxon>
        <taxon>fabids</taxon>
        <taxon>Malpighiales</taxon>
        <taxon>Euphorbiaceae</taxon>
        <taxon>Crotonoideae</taxon>
        <taxon>Micrandreae</taxon>
        <taxon>Hevea</taxon>
    </lineage>
</organism>
<sequence length="207" mass="23324">MKASSADLSILNPVRGREEASQESDVTKLKLRSFQLDIEEYRATIRALLSQKGKAPQAATPQLMPAKGKGTESKDPVAQAALDLELDQSTELLHMTFATDSLSSLIIESIMNQILEIKHYSETFAFNHGMAIAKACEEIREMNMQLLRELDDAKLGYKQRLKEMEEYCSQAKRVVTQRDVAYEELNADLCQKKGELIRTQETLNAQI</sequence>
<name>A0A6A6LY23_HEVBR</name>
<evidence type="ECO:0000256" key="1">
    <source>
        <dbReference type="SAM" id="MobiDB-lite"/>
    </source>
</evidence>